<dbReference type="Pfam" id="PF19723">
    <property type="entry name" value="DUF6216"/>
    <property type="match status" value="1"/>
</dbReference>
<accession>A0AAP9QTC0</accession>
<keyword evidence="1" id="KW-0472">Membrane</keyword>
<dbReference type="EMBL" id="CP055904">
    <property type="protein sequence ID" value="QMR38471.1"/>
    <property type="molecule type" value="Genomic_DNA"/>
</dbReference>
<name>A0AAP9QTC0_KLEAE</name>
<keyword evidence="1" id="KW-1133">Transmembrane helix</keyword>
<evidence type="ECO:0000256" key="1">
    <source>
        <dbReference type="SAM" id="Phobius"/>
    </source>
</evidence>
<evidence type="ECO:0000313" key="2">
    <source>
        <dbReference type="EMBL" id="QMR38471.1"/>
    </source>
</evidence>
<dbReference type="AlphaFoldDB" id="A0AAP9QTC0"/>
<dbReference type="RefSeq" id="WP_047037508.1">
    <property type="nucleotide sequence ID" value="NZ_CP055904.1"/>
</dbReference>
<dbReference type="InterPro" id="IPR046188">
    <property type="entry name" value="DUF6216"/>
</dbReference>
<sequence length="232" mass="26771">MLTQSLINIFSKEMIGTVITALPIIKAILNYLNKPLDDIDDIYKKAKLSTWRIRFFMIKISTKEIPRLTRANVILFSIVLLFLFGSLATSSYYGVKLLQVRPGWTSLILKETDEWFLISEKEASEHAFHPSWHLTEKSCISGEATQLANDKIITPQLGRFICESFTNTDDKENIMKSIKDTTHNKPVITFLISIITVGCIWFITSLILTLIYTLRLKKFIIREHEKAYDYLT</sequence>
<dbReference type="Proteomes" id="UP000514462">
    <property type="component" value="Chromosome"/>
</dbReference>
<reference evidence="3" key="1">
    <citation type="submission" date="2020-06" db="EMBL/GenBank/DDBJ databases">
        <title>REHAB project genomes.</title>
        <authorList>
            <person name="Shaw L.P."/>
        </authorList>
    </citation>
    <scope>NUCLEOTIDE SEQUENCE [LARGE SCALE GENOMIC DNA]</scope>
    <source>
        <strain evidence="3">RHBSTW-00938</strain>
    </source>
</reference>
<gene>
    <name evidence="2" type="ORF">HV331_02745</name>
</gene>
<keyword evidence="1" id="KW-0812">Transmembrane</keyword>
<feature type="transmembrane region" description="Helical" evidence="1">
    <location>
        <begin position="73"/>
        <end position="95"/>
    </location>
</feature>
<feature type="transmembrane region" description="Helical" evidence="1">
    <location>
        <begin position="187"/>
        <end position="212"/>
    </location>
</feature>
<protein>
    <submittedName>
        <fullName evidence="2">Uncharacterized protein</fullName>
    </submittedName>
</protein>
<evidence type="ECO:0000313" key="3">
    <source>
        <dbReference type="Proteomes" id="UP000514462"/>
    </source>
</evidence>
<organism evidence="2 3">
    <name type="scientific">Klebsiella aerogenes</name>
    <name type="common">Enterobacter aerogenes</name>
    <dbReference type="NCBI Taxonomy" id="548"/>
    <lineage>
        <taxon>Bacteria</taxon>
        <taxon>Pseudomonadati</taxon>
        <taxon>Pseudomonadota</taxon>
        <taxon>Gammaproteobacteria</taxon>
        <taxon>Enterobacterales</taxon>
        <taxon>Enterobacteriaceae</taxon>
        <taxon>Klebsiella/Raoultella group</taxon>
        <taxon>Klebsiella</taxon>
    </lineage>
</organism>
<proteinExistence type="predicted"/>